<protein>
    <submittedName>
        <fullName evidence="1">Uncharacterized protein</fullName>
    </submittedName>
</protein>
<dbReference type="EMBL" id="HACG01044032">
    <property type="protein sequence ID" value="CEK90897.1"/>
    <property type="molecule type" value="Transcribed_RNA"/>
</dbReference>
<evidence type="ECO:0000313" key="1">
    <source>
        <dbReference type="EMBL" id="CEK90897.1"/>
    </source>
</evidence>
<dbReference type="AlphaFoldDB" id="A0A0B7BDE4"/>
<name>A0A0B7BDE4_9EUPU</name>
<reference evidence="1" key="1">
    <citation type="submission" date="2014-12" db="EMBL/GenBank/DDBJ databases">
        <title>Insight into the proteome of Arion vulgaris.</title>
        <authorList>
            <person name="Aradska J."/>
            <person name="Bulat T."/>
            <person name="Smidak R."/>
            <person name="Sarate P."/>
            <person name="Gangsoo J."/>
            <person name="Sialana F."/>
            <person name="Bilban M."/>
            <person name="Lubec G."/>
        </authorList>
    </citation>
    <scope>NUCLEOTIDE SEQUENCE</scope>
    <source>
        <tissue evidence="1">Skin</tissue>
    </source>
</reference>
<organism evidence="1">
    <name type="scientific">Arion vulgaris</name>
    <dbReference type="NCBI Taxonomy" id="1028688"/>
    <lineage>
        <taxon>Eukaryota</taxon>
        <taxon>Metazoa</taxon>
        <taxon>Spiralia</taxon>
        <taxon>Lophotrochozoa</taxon>
        <taxon>Mollusca</taxon>
        <taxon>Gastropoda</taxon>
        <taxon>Heterobranchia</taxon>
        <taxon>Euthyneura</taxon>
        <taxon>Panpulmonata</taxon>
        <taxon>Eupulmonata</taxon>
        <taxon>Stylommatophora</taxon>
        <taxon>Helicina</taxon>
        <taxon>Arionoidea</taxon>
        <taxon>Arionidae</taxon>
        <taxon>Arion</taxon>
    </lineage>
</organism>
<sequence length="78" mass="8541">MVCADWGTCLPSWLGGRLCPVLRHRMTTNLEMLSGNLFIPQGLKRLNTCCADGCGSGSSHICNVFMRSLGFLLELHSL</sequence>
<proteinExistence type="predicted"/>
<feature type="non-terminal residue" evidence="1">
    <location>
        <position position="78"/>
    </location>
</feature>
<gene>
    <name evidence="1" type="primary">ORF179750</name>
</gene>
<accession>A0A0B7BDE4</accession>